<keyword evidence="4" id="KW-1185">Reference proteome</keyword>
<dbReference type="EMBL" id="KN714667">
    <property type="protein sequence ID" value="KUI52880.1"/>
    <property type="molecule type" value="Genomic_DNA"/>
</dbReference>
<feature type="region of interest" description="Disordered" evidence="2">
    <location>
        <begin position="14"/>
        <end position="281"/>
    </location>
</feature>
<feature type="region of interest" description="Disordered" evidence="2">
    <location>
        <begin position="621"/>
        <end position="665"/>
    </location>
</feature>
<feature type="compositionally biased region" description="Acidic residues" evidence="2">
    <location>
        <begin position="94"/>
        <end position="113"/>
    </location>
</feature>
<dbReference type="Proteomes" id="UP000078576">
    <property type="component" value="Unassembled WGS sequence"/>
</dbReference>
<feature type="compositionally biased region" description="Polar residues" evidence="2">
    <location>
        <begin position="702"/>
        <end position="713"/>
    </location>
</feature>
<sequence length="776" mass="88582">MASRRALRSAVKAAQQQLDAVTEQDYLGPYTAKRRKLHDGASGRSSRTKVAEAPLNDRAARTTRRAAAKRSHAEEPKEQARSTRRGKRQRMAEVEEYVESDEERQGQEDEEVDGVDHDHITQTMNRAAHALRRTVNGIVKPHVEQPQEEDDDEREGEGDHVEPEGEEGLLMSRSSEELRGQRPDTTPNDHDRGSIPNEHNTRPAVQTNAQTDPLYEFQASSPEKSRTQQRVVARRGTKNKKSAPRYVSLPATGQRRRPAPSQQSSDESASDSDNEARGDTTVNLAGDSTFIEAPQPNEKLVLVKLSINSMGGIINTLRHQAWARRADWDRRFESNDKSDGDVTACKTVSGRLLMKAIMDFKRLLEKAIDTWKDSEEDYDDPRSMTAYLRGKGADIGRCFTHINRAIEHICTEELAPPPQTADEESARRAMQARQRLLREISRRLIPMLALVVKKTCDLAPSEVHQSKKTVYFNPFTLQLFLRTLSWTSRLHMTLDRGLKDFEAEFMKDENELDQDERDVMEGKTKARSVFKDQLLRLLNSAKNAERAIQDRADQEERQRREAAIRRRFDEEARLAQVAKERRETEERRQREEKSYAAFANFTQRLKEKPDPMKQLWLQHKADMERASRSASGQNKAPARDSQGQVQRTSGTVQPGPGRSEAGPSRNFQMEEDLMDFDPFADNPFEGRDLSSLIHAHKRPNGSGITHNPSQESRPWTDEEDKVLVKSIRYDRTYNLVSMAAQLGRTEDDVARKVALLKQGYRDVYTERGKEIPAWAW</sequence>
<organism evidence="3 4">
    <name type="scientific">Cytospora mali</name>
    <name type="common">Apple Valsa canker fungus</name>
    <name type="synonym">Valsa mali</name>
    <dbReference type="NCBI Taxonomy" id="578113"/>
    <lineage>
        <taxon>Eukaryota</taxon>
        <taxon>Fungi</taxon>
        <taxon>Dikarya</taxon>
        <taxon>Ascomycota</taxon>
        <taxon>Pezizomycotina</taxon>
        <taxon>Sordariomycetes</taxon>
        <taxon>Sordariomycetidae</taxon>
        <taxon>Diaporthales</taxon>
        <taxon>Cytosporaceae</taxon>
        <taxon>Cytospora</taxon>
    </lineage>
</organism>
<dbReference type="AlphaFoldDB" id="A0A194UMJ0"/>
<gene>
    <name evidence="3" type="ORF">VP1G_00526</name>
</gene>
<feature type="compositionally biased region" description="Polar residues" evidence="2">
    <location>
        <begin position="641"/>
        <end position="652"/>
    </location>
</feature>
<protein>
    <submittedName>
        <fullName evidence="3">Uncharacterized protein</fullName>
    </submittedName>
</protein>
<feature type="compositionally biased region" description="Basic and acidic residues" evidence="2">
    <location>
        <begin position="174"/>
        <end position="193"/>
    </location>
</feature>
<feature type="compositionally biased region" description="Basic residues" evidence="2">
    <location>
        <begin position="61"/>
        <end position="70"/>
    </location>
</feature>
<feature type="region of interest" description="Disordered" evidence="2">
    <location>
        <begin position="697"/>
        <end position="718"/>
    </location>
</feature>
<proteinExistence type="predicted"/>
<evidence type="ECO:0000256" key="1">
    <source>
        <dbReference type="SAM" id="Coils"/>
    </source>
</evidence>
<evidence type="ECO:0000313" key="3">
    <source>
        <dbReference type="EMBL" id="KUI52880.1"/>
    </source>
</evidence>
<evidence type="ECO:0000313" key="4">
    <source>
        <dbReference type="Proteomes" id="UP000078576"/>
    </source>
</evidence>
<name>A0A194UMJ0_CYTMA</name>
<reference evidence="4" key="1">
    <citation type="submission" date="2014-12" db="EMBL/GenBank/DDBJ databases">
        <title>Genome Sequence of Valsa Canker Pathogens Uncovers a Specific Adaption of Colonization on Woody Bark.</title>
        <authorList>
            <person name="Yin Z."/>
            <person name="Liu H."/>
            <person name="Gao X."/>
            <person name="Li Z."/>
            <person name="Song N."/>
            <person name="Ke X."/>
            <person name="Dai Q."/>
            <person name="Wu Y."/>
            <person name="Sun Y."/>
            <person name="Xu J.-R."/>
            <person name="Kang Z.K."/>
            <person name="Wang L."/>
            <person name="Huang L."/>
        </authorList>
    </citation>
    <scope>NUCLEOTIDE SEQUENCE [LARGE SCALE GENOMIC DNA]</scope>
    <source>
        <strain evidence="4">SXYL134</strain>
    </source>
</reference>
<dbReference type="STRING" id="694573.A0A194UMJ0"/>
<feature type="compositionally biased region" description="Acidic residues" evidence="2">
    <location>
        <begin position="146"/>
        <end position="156"/>
    </location>
</feature>
<feature type="compositionally biased region" description="Basic and acidic residues" evidence="2">
    <location>
        <begin position="71"/>
        <end position="81"/>
    </location>
</feature>
<keyword evidence="1" id="KW-0175">Coiled coil</keyword>
<feature type="compositionally biased region" description="Basic residues" evidence="2">
    <location>
        <begin position="232"/>
        <end position="243"/>
    </location>
</feature>
<accession>A0A194UMJ0</accession>
<evidence type="ECO:0000256" key="2">
    <source>
        <dbReference type="SAM" id="MobiDB-lite"/>
    </source>
</evidence>
<feature type="coiled-coil region" evidence="1">
    <location>
        <begin position="498"/>
        <end position="594"/>
    </location>
</feature>
<dbReference type="OrthoDB" id="5236024at2759"/>